<evidence type="ECO:0000256" key="1">
    <source>
        <dbReference type="ARBA" id="ARBA00004141"/>
    </source>
</evidence>
<proteinExistence type="predicted"/>
<keyword evidence="5" id="KW-1133">Transmembrane helix</keyword>
<dbReference type="STRING" id="3750.A0A498KKC4"/>
<keyword evidence="3" id="KW-0808">Transferase</keyword>
<evidence type="ECO:0000256" key="5">
    <source>
        <dbReference type="ARBA" id="ARBA00022989"/>
    </source>
</evidence>
<dbReference type="AlphaFoldDB" id="A0A498KKC4"/>
<evidence type="ECO:0000313" key="8">
    <source>
        <dbReference type="Proteomes" id="UP000290289"/>
    </source>
</evidence>
<keyword evidence="4" id="KW-0812">Transmembrane</keyword>
<organism evidence="7 8">
    <name type="scientific">Malus domestica</name>
    <name type="common">Apple</name>
    <name type="synonym">Pyrus malus</name>
    <dbReference type="NCBI Taxonomy" id="3750"/>
    <lineage>
        <taxon>Eukaryota</taxon>
        <taxon>Viridiplantae</taxon>
        <taxon>Streptophyta</taxon>
        <taxon>Embryophyta</taxon>
        <taxon>Tracheophyta</taxon>
        <taxon>Spermatophyta</taxon>
        <taxon>Magnoliopsida</taxon>
        <taxon>eudicotyledons</taxon>
        <taxon>Gunneridae</taxon>
        <taxon>Pentapetalae</taxon>
        <taxon>rosids</taxon>
        <taxon>fabids</taxon>
        <taxon>Rosales</taxon>
        <taxon>Rosaceae</taxon>
        <taxon>Amygdaloideae</taxon>
        <taxon>Maleae</taxon>
        <taxon>Malus</taxon>
    </lineage>
</organism>
<keyword evidence="6" id="KW-0472">Membrane</keyword>
<dbReference type="Proteomes" id="UP000290289">
    <property type="component" value="Chromosome 1"/>
</dbReference>
<dbReference type="GO" id="GO:0006679">
    <property type="term" value="P:glucosylceramide biosynthetic process"/>
    <property type="evidence" value="ECO:0007669"/>
    <property type="project" value="TreeGrafter"/>
</dbReference>
<dbReference type="PANTHER" id="PTHR12726:SF0">
    <property type="entry name" value="CERAMIDE GLUCOSYLTRANSFERASE"/>
    <property type="match status" value="1"/>
</dbReference>
<name>A0A498KKC4_MALDO</name>
<dbReference type="InterPro" id="IPR025993">
    <property type="entry name" value="Ceramide_glucosylTrfase"/>
</dbReference>
<evidence type="ECO:0000256" key="6">
    <source>
        <dbReference type="ARBA" id="ARBA00023136"/>
    </source>
</evidence>
<dbReference type="GO" id="GO:0008120">
    <property type="term" value="F:ceramide glucosyltransferase activity"/>
    <property type="evidence" value="ECO:0007669"/>
    <property type="project" value="TreeGrafter"/>
</dbReference>
<gene>
    <name evidence="7" type="ORF">DVH24_022763</name>
</gene>
<evidence type="ECO:0000313" key="7">
    <source>
        <dbReference type="EMBL" id="RXI08619.1"/>
    </source>
</evidence>
<evidence type="ECO:0000256" key="4">
    <source>
        <dbReference type="ARBA" id="ARBA00022692"/>
    </source>
</evidence>
<protein>
    <submittedName>
        <fullName evidence="7">Uncharacterized protein</fullName>
    </submittedName>
</protein>
<comment type="subcellular location">
    <subcellularLocation>
        <location evidence="1">Membrane</location>
        <topology evidence="1">Multi-pass membrane protein</topology>
    </subcellularLocation>
</comment>
<accession>A0A498KKC4</accession>
<evidence type="ECO:0000256" key="3">
    <source>
        <dbReference type="ARBA" id="ARBA00022679"/>
    </source>
</evidence>
<evidence type="ECO:0000256" key="2">
    <source>
        <dbReference type="ARBA" id="ARBA00022676"/>
    </source>
</evidence>
<dbReference type="PANTHER" id="PTHR12726">
    <property type="entry name" value="CERAMIDE GLUCOSYLTRANSFERASE"/>
    <property type="match status" value="1"/>
</dbReference>
<reference evidence="7 8" key="1">
    <citation type="submission" date="2018-10" db="EMBL/GenBank/DDBJ databases">
        <title>A high-quality apple genome assembly.</title>
        <authorList>
            <person name="Hu J."/>
        </authorList>
    </citation>
    <scope>NUCLEOTIDE SEQUENCE [LARGE SCALE GENOMIC DNA]</scope>
    <source>
        <strain evidence="8">cv. HFTH1</strain>
        <tissue evidence="7">Young leaf</tissue>
    </source>
</reference>
<dbReference type="GO" id="GO:0016020">
    <property type="term" value="C:membrane"/>
    <property type="evidence" value="ECO:0007669"/>
    <property type="project" value="UniProtKB-SubCell"/>
</dbReference>
<sequence length="81" mass="9222">MSRSCIFYGGPLEFMFIVQSTEDPAYRVVSMLPSKLKDEVHAKIIVAGISTTCSQKIHNQLHYVDIDDEFFLAINAFMFKS</sequence>
<keyword evidence="8" id="KW-1185">Reference proteome</keyword>
<keyword evidence="2" id="KW-0328">Glycosyltransferase</keyword>
<dbReference type="EMBL" id="RDQH01000327">
    <property type="protein sequence ID" value="RXI08619.1"/>
    <property type="molecule type" value="Genomic_DNA"/>
</dbReference>
<comment type="caution">
    <text evidence="7">The sequence shown here is derived from an EMBL/GenBank/DDBJ whole genome shotgun (WGS) entry which is preliminary data.</text>
</comment>